<dbReference type="UniPathway" id="UPA00538">
    <property type="reaction ID" value="UER00592"/>
</dbReference>
<evidence type="ECO:0000256" key="5">
    <source>
        <dbReference type="HAMAP-Rule" id="MF_00013"/>
    </source>
</evidence>
<dbReference type="HAMAP" id="MF_00013">
    <property type="entry name" value="LipB"/>
    <property type="match status" value="1"/>
</dbReference>
<dbReference type="InterPro" id="IPR004143">
    <property type="entry name" value="BPL_LPL_catalytic"/>
</dbReference>
<keyword evidence="7" id="KW-0436">Ligase</keyword>
<protein>
    <recommendedName>
        <fullName evidence="5 6">Octanoyltransferase</fullName>
        <ecNumber evidence="5 6">2.3.1.181</ecNumber>
    </recommendedName>
    <alternativeName>
        <fullName evidence="5">Lipoate-protein ligase B</fullName>
    </alternativeName>
    <alternativeName>
        <fullName evidence="5">Lipoyl/octanoyl transferase</fullName>
    </alternativeName>
    <alternativeName>
        <fullName evidence="5">Octanoyl-[acyl-carrier-protein]-protein N-octanoyltransferase</fullName>
    </alternativeName>
</protein>
<dbReference type="InterPro" id="IPR020605">
    <property type="entry name" value="Octanoyltransferase_CS"/>
</dbReference>
<dbReference type="AlphaFoldDB" id="A0A1U9KMQ3"/>
<comment type="similarity">
    <text evidence="5 6">Belongs to the LipB family.</text>
</comment>
<dbReference type="CDD" id="cd16444">
    <property type="entry name" value="LipB"/>
    <property type="match status" value="1"/>
</dbReference>
<dbReference type="PROSITE" id="PS01313">
    <property type="entry name" value="LIPB"/>
    <property type="match status" value="1"/>
</dbReference>
<dbReference type="GO" id="GO:0016874">
    <property type="term" value="F:ligase activity"/>
    <property type="evidence" value="ECO:0007669"/>
    <property type="project" value="UniProtKB-KW"/>
</dbReference>
<comment type="pathway">
    <text evidence="1 5 6">Protein modification; protein lipoylation via endogenous pathway; protein N(6)-(lipoyl)lysine from octanoyl-[acyl-carrier-protein]: step 1/2.</text>
</comment>
<sequence length="224" mass="24876">MTKIILRRSYGHVPYPRALSFMAAQAEAIRQSHAPEMLWFLEHPPLFTAGTSARSEDLTNPHGFDTFEAGRGGQWTYHGPGQRIVYVMLDLTRPHGDVPARDLRAFVQALERWIIRALALLGVHAETREGRIGVWVQDPVTGCEAKIAALGIRVSRWVSWHGVSINLDPVLTDFDGIVPCGIRDYGVTSLARFKPDISMPDLDHALLEAWQDVFASVPQEEGGG</sequence>
<feature type="binding site" evidence="5">
    <location>
        <begin position="71"/>
        <end position="78"/>
    </location>
    <ligand>
        <name>substrate</name>
    </ligand>
</feature>
<keyword evidence="2 5" id="KW-0808">Transferase</keyword>
<name>A0A1U9KMQ3_9PROT</name>
<dbReference type="Pfam" id="PF21948">
    <property type="entry name" value="LplA-B_cat"/>
    <property type="match status" value="1"/>
</dbReference>
<gene>
    <name evidence="5" type="primary">lipB</name>
    <name evidence="7" type="ORF">A0U93_02630</name>
</gene>
<comment type="function">
    <text evidence="4 5 6">Catalyzes the transfer of endogenously produced octanoic acid from octanoyl-acyl-carrier-protein onto the lipoyl domains of lipoate-dependent enzymes. Lipoyl-ACP can also act as a substrate although octanoyl-ACP is likely to be the physiological substrate.</text>
</comment>
<comment type="miscellaneous">
    <text evidence="5">In the reaction, the free carboxyl group of octanoic acid is attached via an amide linkage to the epsilon-amino group of a specific lysine residue of lipoyl domains of lipoate-dependent enzymes.</text>
</comment>
<feature type="binding site" evidence="5">
    <location>
        <begin position="162"/>
        <end position="164"/>
    </location>
    <ligand>
        <name>substrate</name>
    </ligand>
</feature>
<dbReference type="PANTHER" id="PTHR10993:SF7">
    <property type="entry name" value="LIPOYLTRANSFERASE 2, MITOCHONDRIAL-RELATED"/>
    <property type="match status" value="1"/>
</dbReference>
<feature type="site" description="Lowers pKa of active site Cys" evidence="5">
    <location>
        <position position="146"/>
    </location>
</feature>
<feature type="binding site" evidence="5">
    <location>
        <begin position="149"/>
        <end position="151"/>
    </location>
    <ligand>
        <name>substrate</name>
    </ligand>
</feature>
<dbReference type="InterPro" id="IPR045864">
    <property type="entry name" value="aa-tRNA-synth_II/BPL/LPL"/>
</dbReference>
<keyword evidence="8" id="KW-1185">Reference proteome</keyword>
<evidence type="ECO:0000256" key="3">
    <source>
        <dbReference type="ARBA" id="ARBA00023315"/>
    </source>
</evidence>
<dbReference type="EC" id="2.3.1.181" evidence="5 6"/>
<evidence type="ECO:0000313" key="8">
    <source>
        <dbReference type="Proteomes" id="UP000188604"/>
    </source>
</evidence>
<dbReference type="PIRSF" id="PIRSF016262">
    <property type="entry name" value="LPLase"/>
    <property type="match status" value="1"/>
</dbReference>
<dbReference type="NCBIfam" id="NF010925">
    <property type="entry name" value="PRK14345.1"/>
    <property type="match status" value="1"/>
</dbReference>
<dbReference type="GO" id="GO:0033819">
    <property type="term" value="F:lipoyl(octanoyl) transferase activity"/>
    <property type="evidence" value="ECO:0007669"/>
    <property type="project" value="UniProtKB-EC"/>
</dbReference>
<dbReference type="EMBL" id="CP014691">
    <property type="protein sequence ID" value="AQS87020.1"/>
    <property type="molecule type" value="Genomic_DNA"/>
</dbReference>
<proteinExistence type="inferred from homology"/>
<dbReference type="RefSeq" id="WP_077805988.1">
    <property type="nucleotide sequence ID" value="NZ_BJXS01000004.1"/>
</dbReference>
<feature type="active site" description="Acyl-thioester intermediate" evidence="5">
    <location>
        <position position="180"/>
    </location>
</feature>
<dbReference type="GO" id="GO:0009249">
    <property type="term" value="P:protein lipoylation"/>
    <property type="evidence" value="ECO:0007669"/>
    <property type="project" value="InterPro"/>
</dbReference>
<dbReference type="SUPFAM" id="SSF55681">
    <property type="entry name" value="Class II aaRS and biotin synthetases"/>
    <property type="match status" value="1"/>
</dbReference>
<dbReference type="STRING" id="320497.A0U93_02630"/>
<evidence type="ECO:0000256" key="2">
    <source>
        <dbReference type="ARBA" id="ARBA00022679"/>
    </source>
</evidence>
<dbReference type="NCBIfam" id="NF010921">
    <property type="entry name" value="PRK14341.1"/>
    <property type="match status" value="1"/>
</dbReference>
<dbReference type="Gene3D" id="3.30.930.10">
    <property type="entry name" value="Bira Bifunctional Protein, Domain 2"/>
    <property type="match status" value="1"/>
</dbReference>
<evidence type="ECO:0000256" key="6">
    <source>
        <dbReference type="PIRNR" id="PIRNR016262"/>
    </source>
</evidence>
<evidence type="ECO:0000313" key="7">
    <source>
        <dbReference type="EMBL" id="AQS87020.1"/>
    </source>
</evidence>
<dbReference type="NCBIfam" id="TIGR00214">
    <property type="entry name" value="lipB"/>
    <property type="match status" value="1"/>
</dbReference>
<dbReference type="OrthoDB" id="9787061at2"/>
<dbReference type="GO" id="GO:0005737">
    <property type="term" value="C:cytoplasm"/>
    <property type="evidence" value="ECO:0007669"/>
    <property type="project" value="UniProtKB-SubCell"/>
</dbReference>
<evidence type="ECO:0000256" key="1">
    <source>
        <dbReference type="ARBA" id="ARBA00004821"/>
    </source>
</evidence>
<comment type="catalytic activity">
    <reaction evidence="5 6">
        <text>octanoyl-[ACP] + L-lysyl-[protein] = N(6)-octanoyl-L-lysyl-[protein] + holo-[ACP] + H(+)</text>
        <dbReference type="Rhea" id="RHEA:17665"/>
        <dbReference type="Rhea" id="RHEA-COMP:9636"/>
        <dbReference type="Rhea" id="RHEA-COMP:9685"/>
        <dbReference type="Rhea" id="RHEA-COMP:9752"/>
        <dbReference type="Rhea" id="RHEA-COMP:9928"/>
        <dbReference type="ChEBI" id="CHEBI:15378"/>
        <dbReference type="ChEBI" id="CHEBI:29969"/>
        <dbReference type="ChEBI" id="CHEBI:64479"/>
        <dbReference type="ChEBI" id="CHEBI:78463"/>
        <dbReference type="ChEBI" id="CHEBI:78809"/>
        <dbReference type="EC" id="2.3.1.181"/>
    </reaction>
</comment>
<accession>A0A1U9KMQ3</accession>
<keyword evidence="5" id="KW-0963">Cytoplasm</keyword>
<evidence type="ECO:0000256" key="4">
    <source>
        <dbReference type="ARBA" id="ARBA00024732"/>
    </source>
</evidence>
<keyword evidence="3 5" id="KW-0012">Acyltransferase</keyword>
<reference evidence="7 8" key="1">
    <citation type="submission" date="2016-03" db="EMBL/GenBank/DDBJ databases">
        <title>Acetic acid bacteria sequencing.</title>
        <authorList>
            <person name="Brandt J."/>
            <person name="Jakob F."/>
            <person name="Vogel R.F."/>
        </authorList>
    </citation>
    <scope>NUCLEOTIDE SEQUENCE [LARGE SCALE GENOMIC DNA]</scope>
    <source>
        <strain evidence="7 8">NBRC 101099</strain>
    </source>
</reference>
<dbReference type="PANTHER" id="PTHR10993">
    <property type="entry name" value="OCTANOYLTRANSFERASE"/>
    <property type="match status" value="1"/>
</dbReference>
<dbReference type="Proteomes" id="UP000188604">
    <property type="component" value="Chromosome"/>
</dbReference>
<dbReference type="KEGG" id="nch:A0U93_02630"/>
<comment type="subcellular location">
    <subcellularLocation>
        <location evidence="5">Cytoplasm</location>
    </subcellularLocation>
</comment>
<dbReference type="InterPro" id="IPR000544">
    <property type="entry name" value="Octanoyltransferase"/>
</dbReference>
<dbReference type="PROSITE" id="PS51733">
    <property type="entry name" value="BPL_LPL_CATALYTIC"/>
    <property type="match status" value="1"/>
</dbReference>
<organism evidence="7 8">
    <name type="scientific">Neoasaia chiangmaiensis</name>
    <dbReference type="NCBI Taxonomy" id="320497"/>
    <lineage>
        <taxon>Bacteria</taxon>
        <taxon>Pseudomonadati</taxon>
        <taxon>Pseudomonadota</taxon>
        <taxon>Alphaproteobacteria</taxon>
        <taxon>Acetobacterales</taxon>
        <taxon>Acetobacteraceae</taxon>
        <taxon>Neoasaia</taxon>
    </lineage>
</organism>